<dbReference type="InterPro" id="IPR003323">
    <property type="entry name" value="OTU_dom"/>
</dbReference>
<keyword evidence="4" id="KW-0833">Ubl conjugation pathway</keyword>
<dbReference type="PANTHER" id="PTHR12419:SF90">
    <property type="entry name" value="OS02G0819500 PROTEIN"/>
    <property type="match status" value="1"/>
</dbReference>
<dbReference type="AlphaFoldDB" id="A0A498JEG0"/>
<dbReference type="Proteomes" id="UP000290289">
    <property type="component" value="Chromosome 7"/>
</dbReference>
<sequence>MGPVRFPLFQVPTSKSERYINPNGIFPFPTKHANPKAASNFNKRFLIFLPPGGACIHDPFPFGSLDSSDPNTCSVYTLFEFYFRLLIFNGVARYLRSRGSVAIQMLHKQMTTYNLDPDVVRWGLHLLDVCTMSNDNSHSTVTQYDQDFSQVECVREGYVEPCNVENDEIIAQAYQEELSRLTSVEKSGGSGYGDGQLEASILAQDWLGPSNRHNGTGLENVRDAVNYFGRNMDTDDYRNKQHEAHDPRRIGNEVANDHCEGEYSINGEDFLHLLDITDESSLDGEVGRRLNQMASVPHIPKTNEKLPSEDEEISDHQRLLERLQLYDLVECKVQGDGNCQFRALSDQLYRSPEYHGVVRDQIIQQLKSHPEMYEGYVPMGYADYLKKMSKNGEWGDHVTLQAAADSYGVKIFVITSFRDTCYIEILPHVEKSNRVICLSFWAEVHYNSIYPEGELPPPSLKKKKKWWKL</sequence>
<comment type="similarity">
    <text evidence="2">Belongs to the peptidase C85 family.</text>
</comment>
<evidence type="ECO:0000313" key="7">
    <source>
        <dbReference type="EMBL" id="RXH94239.1"/>
    </source>
</evidence>
<evidence type="ECO:0000256" key="2">
    <source>
        <dbReference type="ARBA" id="ARBA00010407"/>
    </source>
</evidence>
<dbReference type="Pfam" id="PF02338">
    <property type="entry name" value="OTU"/>
    <property type="match status" value="1"/>
</dbReference>
<dbReference type="STRING" id="3750.A0A498JEG0"/>
<reference evidence="7 8" key="1">
    <citation type="submission" date="2018-10" db="EMBL/GenBank/DDBJ databases">
        <title>A high-quality apple genome assembly.</title>
        <authorList>
            <person name="Hu J."/>
        </authorList>
    </citation>
    <scope>NUCLEOTIDE SEQUENCE [LARGE SCALE GENOMIC DNA]</scope>
    <source>
        <strain evidence="8">cv. HFTH1</strain>
        <tissue evidence="7">Young leaf</tissue>
    </source>
</reference>
<dbReference type="SUPFAM" id="SSF54001">
    <property type="entry name" value="Cysteine proteinases"/>
    <property type="match status" value="1"/>
</dbReference>
<evidence type="ECO:0000256" key="4">
    <source>
        <dbReference type="ARBA" id="ARBA00022786"/>
    </source>
</evidence>
<dbReference type="InterPro" id="IPR050704">
    <property type="entry name" value="Peptidase_C85-like"/>
</dbReference>
<proteinExistence type="inferred from homology"/>
<evidence type="ECO:0000313" key="8">
    <source>
        <dbReference type="Proteomes" id="UP000290289"/>
    </source>
</evidence>
<dbReference type="EMBL" id="RDQH01000333">
    <property type="protein sequence ID" value="RXH94239.1"/>
    <property type="molecule type" value="Genomic_DNA"/>
</dbReference>
<protein>
    <recommendedName>
        <fullName evidence="3">ubiquitinyl hydrolase 1</fullName>
        <ecNumber evidence="3">3.4.19.12</ecNumber>
    </recommendedName>
</protein>
<organism evidence="7 8">
    <name type="scientific">Malus domestica</name>
    <name type="common">Apple</name>
    <name type="synonym">Pyrus malus</name>
    <dbReference type="NCBI Taxonomy" id="3750"/>
    <lineage>
        <taxon>Eukaryota</taxon>
        <taxon>Viridiplantae</taxon>
        <taxon>Streptophyta</taxon>
        <taxon>Embryophyta</taxon>
        <taxon>Tracheophyta</taxon>
        <taxon>Spermatophyta</taxon>
        <taxon>Magnoliopsida</taxon>
        <taxon>eudicotyledons</taxon>
        <taxon>Gunneridae</taxon>
        <taxon>Pentapetalae</taxon>
        <taxon>rosids</taxon>
        <taxon>fabids</taxon>
        <taxon>Rosales</taxon>
        <taxon>Rosaceae</taxon>
        <taxon>Amygdaloideae</taxon>
        <taxon>Maleae</taxon>
        <taxon>Malus</taxon>
    </lineage>
</organism>
<evidence type="ECO:0000256" key="3">
    <source>
        <dbReference type="ARBA" id="ARBA00012759"/>
    </source>
</evidence>
<gene>
    <name evidence="7" type="ORF">DVH24_023923</name>
</gene>
<comment type="caution">
    <text evidence="7">The sequence shown here is derived from an EMBL/GenBank/DDBJ whole genome shotgun (WGS) entry which is preliminary data.</text>
</comment>
<dbReference type="GO" id="GO:0016579">
    <property type="term" value="P:protein deubiquitination"/>
    <property type="evidence" value="ECO:0007669"/>
    <property type="project" value="TreeGrafter"/>
</dbReference>
<evidence type="ECO:0000256" key="1">
    <source>
        <dbReference type="ARBA" id="ARBA00000707"/>
    </source>
</evidence>
<dbReference type="PANTHER" id="PTHR12419">
    <property type="entry name" value="OTU DOMAIN CONTAINING PROTEIN"/>
    <property type="match status" value="1"/>
</dbReference>
<dbReference type="Gene3D" id="3.90.70.80">
    <property type="match status" value="1"/>
</dbReference>
<dbReference type="CDD" id="cd22751">
    <property type="entry name" value="OTU_plant_OTU9-like"/>
    <property type="match status" value="1"/>
</dbReference>
<feature type="domain" description="OTU" evidence="6">
    <location>
        <begin position="328"/>
        <end position="452"/>
    </location>
</feature>
<evidence type="ECO:0000256" key="5">
    <source>
        <dbReference type="ARBA" id="ARBA00022801"/>
    </source>
</evidence>
<accession>A0A498JEG0</accession>
<name>A0A498JEG0_MALDO</name>
<dbReference type="InterPro" id="IPR038765">
    <property type="entry name" value="Papain-like_cys_pep_sf"/>
</dbReference>
<dbReference type="GO" id="GO:0004843">
    <property type="term" value="F:cysteine-type deubiquitinase activity"/>
    <property type="evidence" value="ECO:0007669"/>
    <property type="project" value="UniProtKB-EC"/>
</dbReference>
<evidence type="ECO:0000259" key="6">
    <source>
        <dbReference type="PROSITE" id="PS50802"/>
    </source>
</evidence>
<dbReference type="FunFam" id="3.90.70.80:FF:000001">
    <property type="entry name" value="OTU domain-containing protein"/>
    <property type="match status" value="1"/>
</dbReference>
<dbReference type="PROSITE" id="PS50802">
    <property type="entry name" value="OTU"/>
    <property type="match status" value="1"/>
</dbReference>
<keyword evidence="5" id="KW-0378">Hydrolase</keyword>
<keyword evidence="8" id="KW-1185">Reference proteome</keyword>
<comment type="catalytic activity">
    <reaction evidence="1">
        <text>Thiol-dependent hydrolysis of ester, thioester, amide, peptide and isopeptide bonds formed by the C-terminal Gly of ubiquitin (a 76-residue protein attached to proteins as an intracellular targeting signal).</text>
        <dbReference type="EC" id="3.4.19.12"/>
    </reaction>
</comment>
<dbReference type="EC" id="3.4.19.12" evidence="3"/>